<dbReference type="Proteomes" id="UP000031561">
    <property type="component" value="Unassembled WGS sequence"/>
</dbReference>
<protein>
    <submittedName>
        <fullName evidence="1">Polysaccharide pyruvyl transferase family protein</fullName>
    </submittedName>
</protein>
<organism evidence="1 2">
    <name type="scientific">Lyngbya confervoides BDU141951</name>
    <dbReference type="NCBI Taxonomy" id="1574623"/>
    <lineage>
        <taxon>Bacteria</taxon>
        <taxon>Bacillati</taxon>
        <taxon>Cyanobacteriota</taxon>
        <taxon>Cyanophyceae</taxon>
        <taxon>Oscillatoriophycideae</taxon>
        <taxon>Oscillatoriales</taxon>
        <taxon>Microcoleaceae</taxon>
        <taxon>Lyngbya</taxon>
    </lineage>
</organism>
<keyword evidence="1" id="KW-0808">Transferase</keyword>
<evidence type="ECO:0000313" key="2">
    <source>
        <dbReference type="Proteomes" id="UP000031561"/>
    </source>
</evidence>
<dbReference type="EMBL" id="JTHE03000061">
    <property type="protein sequence ID" value="MCM1983487.1"/>
    <property type="molecule type" value="Genomic_DNA"/>
</dbReference>
<sequence length="80" mass="9148">MHHARLNICMRFHSALFAETLGVPYIAIDYTGGGKIKAFLEGEDKLNQMVSLTEIVNGIWRNRWNALIEFSCLEPNRLPD</sequence>
<dbReference type="GO" id="GO:0016740">
    <property type="term" value="F:transferase activity"/>
    <property type="evidence" value="ECO:0007669"/>
    <property type="project" value="UniProtKB-KW"/>
</dbReference>
<accession>A0ABD4T5G8</accession>
<reference evidence="1 2" key="1">
    <citation type="journal article" date="2015" name="Genome Announc.">
        <title>Draft Genome Sequence of Filamentous Marine Cyanobacterium Lyngbya confervoides Strain BDU141951.</title>
        <authorList>
            <person name="Chandrababunaidu M.M."/>
            <person name="Sen D."/>
            <person name="Tripathy S."/>
        </authorList>
    </citation>
    <scope>NUCLEOTIDE SEQUENCE [LARGE SCALE GENOMIC DNA]</scope>
    <source>
        <strain evidence="1 2">BDU141951</strain>
    </source>
</reference>
<gene>
    <name evidence="1" type="ORF">QQ91_0011730</name>
</gene>
<evidence type="ECO:0000313" key="1">
    <source>
        <dbReference type="EMBL" id="MCM1983487.1"/>
    </source>
</evidence>
<comment type="caution">
    <text evidence="1">The sequence shown here is derived from an EMBL/GenBank/DDBJ whole genome shotgun (WGS) entry which is preliminary data.</text>
</comment>
<dbReference type="AlphaFoldDB" id="A0ABD4T5G8"/>
<name>A0ABD4T5G8_9CYAN</name>
<proteinExistence type="predicted"/>
<keyword evidence="2" id="KW-1185">Reference proteome</keyword>